<reference evidence="2 3" key="1">
    <citation type="journal article" date="2018" name="Front. Microbiol.">
        <title>Genome-Wide Analysis of Corynespora cassiicola Leaf Fall Disease Putative Effectors.</title>
        <authorList>
            <person name="Lopez D."/>
            <person name="Ribeiro S."/>
            <person name="Label P."/>
            <person name="Fumanal B."/>
            <person name="Venisse J.S."/>
            <person name="Kohler A."/>
            <person name="de Oliveira R.R."/>
            <person name="Labutti K."/>
            <person name="Lipzen A."/>
            <person name="Lail K."/>
            <person name="Bauer D."/>
            <person name="Ohm R.A."/>
            <person name="Barry K.W."/>
            <person name="Spatafora J."/>
            <person name="Grigoriev I.V."/>
            <person name="Martin F.M."/>
            <person name="Pujade-Renaud V."/>
        </authorList>
    </citation>
    <scope>NUCLEOTIDE SEQUENCE [LARGE SCALE GENOMIC DNA]</scope>
    <source>
        <strain evidence="2 3">Philippines</strain>
    </source>
</reference>
<dbReference type="Proteomes" id="UP000240883">
    <property type="component" value="Unassembled WGS sequence"/>
</dbReference>
<evidence type="ECO:0008006" key="4">
    <source>
        <dbReference type="Google" id="ProtNLM"/>
    </source>
</evidence>
<gene>
    <name evidence="2" type="ORF">BS50DRAFT_577083</name>
</gene>
<keyword evidence="1" id="KW-0732">Signal</keyword>
<sequence>MILFEYFALIASFMACALGLAKSGGSIWIKSWIVDCNFVSHMLRCGVVSRRTRMNMMAETEPSCSFSV</sequence>
<protein>
    <recommendedName>
        <fullName evidence="4">Secreted protein</fullName>
    </recommendedName>
</protein>
<name>A0A2T2ND13_CORCC</name>
<evidence type="ECO:0000256" key="1">
    <source>
        <dbReference type="SAM" id="SignalP"/>
    </source>
</evidence>
<dbReference type="EMBL" id="KZ678140">
    <property type="protein sequence ID" value="PSN63332.1"/>
    <property type="molecule type" value="Genomic_DNA"/>
</dbReference>
<proteinExistence type="predicted"/>
<evidence type="ECO:0000313" key="2">
    <source>
        <dbReference type="EMBL" id="PSN63332.1"/>
    </source>
</evidence>
<organism evidence="2 3">
    <name type="scientific">Corynespora cassiicola Philippines</name>
    <dbReference type="NCBI Taxonomy" id="1448308"/>
    <lineage>
        <taxon>Eukaryota</taxon>
        <taxon>Fungi</taxon>
        <taxon>Dikarya</taxon>
        <taxon>Ascomycota</taxon>
        <taxon>Pezizomycotina</taxon>
        <taxon>Dothideomycetes</taxon>
        <taxon>Pleosporomycetidae</taxon>
        <taxon>Pleosporales</taxon>
        <taxon>Corynesporascaceae</taxon>
        <taxon>Corynespora</taxon>
    </lineage>
</organism>
<feature type="chain" id="PRO_5015554366" description="Secreted protein" evidence="1">
    <location>
        <begin position="20"/>
        <end position="68"/>
    </location>
</feature>
<keyword evidence="3" id="KW-1185">Reference proteome</keyword>
<accession>A0A2T2ND13</accession>
<dbReference type="AlphaFoldDB" id="A0A2T2ND13"/>
<feature type="signal peptide" evidence="1">
    <location>
        <begin position="1"/>
        <end position="19"/>
    </location>
</feature>
<evidence type="ECO:0000313" key="3">
    <source>
        <dbReference type="Proteomes" id="UP000240883"/>
    </source>
</evidence>